<dbReference type="InterPro" id="IPR029752">
    <property type="entry name" value="D-isomer_DH_CS1"/>
</dbReference>
<comment type="caution">
    <text evidence="7">The sequence shown here is derived from an EMBL/GenBank/DDBJ whole genome shotgun (WGS) entry which is preliminary data.</text>
</comment>
<dbReference type="InterPro" id="IPR029753">
    <property type="entry name" value="D-isomer_DH_CS"/>
</dbReference>
<reference evidence="7 8" key="1">
    <citation type="submission" date="2011-08" db="EMBL/GenBank/DDBJ databases">
        <authorList>
            <person name="Weinstock G."/>
            <person name="Sodergren E."/>
            <person name="Clifton S."/>
            <person name="Fulton L."/>
            <person name="Fulton B."/>
            <person name="Courtney L."/>
            <person name="Fronick C."/>
            <person name="Harrison M."/>
            <person name="Strong C."/>
            <person name="Farmer C."/>
            <person name="Delahaunty K."/>
            <person name="Markovic C."/>
            <person name="Hall O."/>
            <person name="Minx P."/>
            <person name="Tomlinson C."/>
            <person name="Mitreva M."/>
            <person name="Hou S."/>
            <person name="Chen J."/>
            <person name="Wollam A."/>
            <person name="Pepin K.H."/>
            <person name="Johnson M."/>
            <person name="Bhonagiri V."/>
            <person name="Zhang X."/>
            <person name="Suruliraj S."/>
            <person name="Warren W."/>
            <person name="Chinwalla A."/>
            <person name="Mardis E.R."/>
            <person name="Wilson R.K."/>
        </authorList>
    </citation>
    <scope>NUCLEOTIDE SEQUENCE [LARGE SCALE GENOMIC DNA]</scope>
    <source>
        <strain evidence="7 8">DP7</strain>
    </source>
</reference>
<organism evidence="7 8">
    <name type="scientific">Desulfitobacterium hafniense DP7</name>
    <dbReference type="NCBI Taxonomy" id="537010"/>
    <lineage>
        <taxon>Bacteria</taxon>
        <taxon>Bacillati</taxon>
        <taxon>Bacillota</taxon>
        <taxon>Clostridia</taxon>
        <taxon>Eubacteriales</taxon>
        <taxon>Desulfitobacteriaceae</taxon>
        <taxon>Desulfitobacterium</taxon>
    </lineage>
</organism>
<dbReference type="EMBL" id="AFZX01000091">
    <property type="protein sequence ID" value="EHL05907.1"/>
    <property type="molecule type" value="Genomic_DNA"/>
</dbReference>
<dbReference type="AlphaFoldDB" id="G9XR50"/>
<keyword evidence="2 4" id="KW-0560">Oxidoreductase</keyword>
<evidence type="ECO:0000313" key="7">
    <source>
        <dbReference type="EMBL" id="EHL05907.1"/>
    </source>
</evidence>
<dbReference type="Gene3D" id="3.40.50.720">
    <property type="entry name" value="NAD(P)-binding Rossmann-like Domain"/>
    <property type="match status" value="2"/>
</dbReference>
<dbReference type="InterPro" id="IPR006139">
    <property type="entry name" value="D-isomer_2_OHA_DH_cat_dom"/>
</dbReference>
<dbReference type="PROSITE" id="PS00065">
    <property type="entry name" value="D_2_HYDROXYACID_DH_1"/>
    <property type="match status" value="1"/>
</dbReference>
<dbReference type="FunFam" id="3.40.50.720:FF:000203">
    <property type="entry name" value="D-3-phosphoglycerate dehydrogenase (SerA)"/>
    <property type="match status" value="1"/>
</dbReference>
<dbReference type="InterPro" id="IPR006140">
    <property type="entry name" value="D-isomer_DH_NAD-bd"/>
</dbReference>
<dbReference type="PROSITE" id="PS00670">
    <property type="entry name" value="D_2_HYDROXYACID_DH_2"/>
    <property type="match status" value="1"/>
</dbReference>
<evidence type="ECO:0000256" key="3">
    <source>
        <dbReference type="ARBA" id="ARBA00023027"/>
    </source>
</evidence>
<evidence type="ECO:0000259" key="6">
    <source>
        <dbReference type="Pfam" id="PF02826"/>
    </source>
</evidence>
<feature type="domain" description="D-isomer specific 2-hydroxyacid dehydrogenase NAD-binding" evidence="6">
    <location>
        <begin position="117"/>
        <end position="296"/>
    </location>
</feature>
<dbReference type="Proteomes" id="UP000004416">
    <property type="component" value="Unassembled WGS sequence"/>
</dbReference>
<dbReference type="PANTHER" id="PTHR43761:SF1">
    <property type="entry name" value="D-ISOMER SPECIFIC 2-HYDROXYACID DEHYDROGENASE CATALYTIC DOMAIN-CONTAINING PROTEIN-RELATED"/>
    <property type="match status" value="1"/>
</dbReference>
<dbReference type="Pfam" id="PF00389">
    <property type="entry name" value="2-Hacid_dh"/>
    <property type="match status" value="1"/>
</dbReference>
<evidence type="ECO:0000259" key="5">
    <source>
        <dbReference type="Pfam" id="PF00389"/>
    </source>
</evidence>
<dbReference type="RefSeq" id="WP_005814090.1">
    <property type="nucleotide sequence ID" value="NZ_JH414482.1"/>
</dbReference>
<dbReference type="PANTHER" id="PTHR43761">
    <property type="entry name" value="D-ISOMER SPECIFIC 2-HYDROXYACID DEHYDROGENASE FAMILY PROTEIN (AFU_ORTHOLOGUE AFUA_1G13630)"/>
    <property type="match status" value="1"/>
</dbReference>
<sequence>MNIKNGRSAPVNIVVLDGYTLNPGDLSWQELERHGDLTVYDRTPEELIYERAKDAEVLLTNKTPLRENVLTKLEKLKYISVTATGYDIVDIKYACDNNILVTNIPTYGTASVAQAVFALLLEMCNNVQKHHDLVKGGAWSESLDWCFWKYPLMELANKKMGIIGFGRIGQQTAKVANALGMEVLAYDRFKLENLPIDFKYVELDQLFAQADVISLHCPLTPENTGIINKDTIAQMKRNVILINTSRGKLVVEDELYEALSTGRIAGACLDVLAVEPPSRDNPLLKAKNCIITPHISWATKEARARIMALAIDNLKAYLDNKPINRVKLA</sequence>
<feature type="domain" description="D-isomer specific 2-hydroxyacid dehydrogenase catalytic" evidence="5">
    <location>
        <begin position="27"/>
        <end position="326"/>
    </location>
</feature>
<evidence type="ECO:0000256" key="1">
    <source>
        <dbReference type="ARBA" id="ARBA00005854"/>
    </source>
</evidence>
<gene>
    <name evidence="7" type="ORF">HMPREF0322_03448</name>
</gene>
<accession>G9XR50</accession>
<dbReference type="GO" id="GO:0016616">
    <property type="term" value="F:oxidoreductase activity, acting on the CH-OH group of donors, NAD or NADP as acceptor"/>
    <property type="evidence" value="ECO:0007669"/>
    <property type="project" value="InterPro"/>
</dbReference>
<dbReference type="InterPro" id="IPR036291">
    <property type="entry name" value="NAD(P)-bd_dom_sf"/>
</dbReference>
<dbReference type="HOGENOM" id="CLU_019796_1_3_9"/>
<dbReference type="Pfam" id="PF02826">
    <property type="entry name" value="2-Hacid_dh_C"/>
    <property type="match status" value="1"/>
</dbReference>
<proteinExistence type="inferred from homology"/>
<dbReference type="InterPro" id="IPR050418">
    <property type="entry name" value="D-iso_2-hydroxyacid_DH_PdxB"/>
</dbReference>
<dbReference type="GO" id="GO:0051287">
    <property type="term" value="F:NAD binding"/>
    <property type="evidence" value="ECO:0007669"/>
    <property type="project" value="InterPro"/>
</dbReference>
<protein>
    <submittedName>
        <fullName evidence="7">4-phosphoerythronate dehydrogenase</fullName>
    </submittedName>
</protein>
<name>G9XR50_DESHA</name>
<dbReference type="SUPFAM" id="SSF51735">
    <property type="entry name" value="NAD(P)-binding Rossmann-fold domains"/>
    <property type="match status" value="1"/>
</dbReference>
<dbReference type="PATRIC" id="fig|537010.4.peg.3222"/>
<dbReference type="PROSITE" id="PS00671">
    <property type="entry name" value="D_2_HYDROXYACID_DH_3"/>
    <property type="match status" value="1"/>
</dbReference>
<evidence type="ECO:0000256" key="4">
    <source>
        <dbReference type="RuleBase" id="RU003719"/>
    </source>
</evidence>
<dbReference type="SUPFAM" id="SSF52283">
    <property type="entry name" value="Formate/glycerate dehydrogenase catalytic domain-like"/>
    <property type="match status" value="1"/>
</dbReference>
<comment type="similarity">
    <text evidence="1 4">Belongs to the D-isomer specific 2-hydroxyacid dehydrogenase family.</text>
</comment>
<keyword evidence="3" id="KW-0520">NAD</keyword>
<dbReference type="CDD" id="cd12162">
    <property type="entry name" value="2-Hacid_dh_4"/>
    <property type="match status" value="1"/>
</dbReference>
<evidence type="ECO:0000256" key="2">
    <source>
        <dbReference type="ARBA" id="ARBA00023002"/>
    </source>
</evidence>
<evidence type="ECO:0000313" key="8">
    <source>
        <dbReference type="Proteomes" id="UP000004416"/>
    </source>
</evidence>